<feature type="region of interest" description="Disordered" evidence="1">
    <location>
        <begin position="1"/>
        <end position="46"/>
    </location>
</feature>
<gene>
    <name evidence="2" type="ORF">AVDCRST_MAG79-192</name>
</gene>
<protein>
    <submittedName>
        <fullName evidence="2">Uncharacterized protein</fullName>
    </submittedName>
</protein>
<dbReference type="EMBL" id="CADCWC010000035">
    <property type="protein sequence ID" value="CAA9520951.1"/>
    <property type="molecule type" value="Genomic_DNA"/>
</dbReference>
<organism evidence="2">
    <name type="scientific">uncultured Thermoleophilia bacterium</name>
    <dbReference type="NCBI Taxonomy" id="1497501"/>
    <lineage>
        <taxon>Bacteria</taxon>
        <taxon>Bacillati</taxon>
        <taxon>Actinomycetota</taxon>
        <taxon>Thermoleophilia</taxon>
        <taxon>environmental samples</taxon>
    </lineage>
</organism>
<feature type="non-terminal residue" evidence="2">
    <location>
        <position position="46"/>
    </location>
</feature>
<accession>A0A6J4TDI0</accession>
<feature type="non-terminal residue" evidence="2">
    <location>
        <position position="1"/>
    </location>
</feature>
<feature type="compositionally biased region" description="Basic and acidic residues" evidence="1">
    <location>
        <begin position="11"/>
        <end position="23"/>
    </location>
</feature>
<sequence>ASQGRGGVRRLRPEGDADAERPAGRGGHPHHAEPRTQGPPARAHLV</sequence>
<reference evidence="2" key="1">
    <citation type="submission" date="2020-02" db="EMBL/GenBank/DDBJ databases">
        <authorList>
            <person name="Meier V. D."/>
        </authorList>
    </citation>
    <scope>NUCLEOTIDE SEQUENCE</scope>
    <source>
        <strain evidence="2">AVDCRST_MAG79</strain>
    </source>
</reference>
<evidence type="ECO:0000313" key="2">
    <source>
        <dbReference type="EMBL" id="CAA9520951.1"/>
    </source>
</evidence>
<evidence type="ECO:0000256" key="1">
    <source>
        <dbReference type="SAM" id="MobiDB-lite"/>
    </source>
</evidence>
<proteinExistence type="predicted"/>
<name>A0A6J4TDI0_9ACTN</name>
<dbReference type="AlphaFoldDB" id="A0A6J4TDI0"/>